<dbReference type="Gene3D" id="1.20.1050.10">
    <property type="match status" value="1"/>
</dbReference>
<dbReference type="SUPFAM" id="SSF52833">
    <property type="entry name" value="Thioredoxin-like"/>
    <property type="match status" value="1"/>
</dbReference>
<dbReference type="AlphaFoldDB" id="A0A318EA57"/>
<dbReference type="InterPro" id="IPR036249">
    <property type="entry name" value="Thioredoxin-like_sf"/>
</dbReference>
<dbReference type="Proteomes" id="UP000248330">
    <property type="component" value="Unassembled WGS sequence"/>
</dbReference>
<gene>
    <name evidence="2" type="ORF">C8D93_10320</name>
</gene>
<dbReference type="GO" id="GO:0016740">
    <property type="term" value="F:transferase activity"/>
    <property type="evidence" value="ECO:0007669"/>
    <property type="project" value="UniProtKB-KW"/>
</dbReference>
<dbReference type="Gene3D" id="3.40.30.10">
    <property type="entry name" value="Glutaredoxin"/>
    <property type="match status" value="1"/>
</dbReference>
<organism evidence="2 3">
    <name type="scientific">Sinimarinibacterium flocculans</name>
    <dbReference type="NCBI Taxonomy" id="985250"/>
    <lineage>
        <taxon>Bacteria</taxon>
        <taxon>Pseudomonadati</taxon>
        <taxon>Pseudomonadota</taxon>
        <taxon>Gammaproteobacteria</taxon>
        <taxon>Nevskiales</taxon>
        <taxon>Nevskiaceae</taxon>
        <taxon>Sinimarinibacterium</taxon>
    </lineage>
</organism>
<reference evidence="2 3" key="1">
    <citation type="submission" date="2018-04" db="EMBL/GenBank/DDBJ databases">
        <title>Genomic Encyclopedia of Type Strains, Phase IV (KMG-IV): sequencing the most valuable type-strain genomes for metagenomic binning, comparative biology and taxonomic classification.</title>
        <authorList>
            <person name="Goeker M."/>
        </authorList>
    </citation>
    <scope>NUCLEOTIDE SEQUENCE [LARGE SCALE GENOMIC DNA]</scope>
    <source>
        <strain evidence="2 3">DSM 104150</strain>
    </source>
</reference>
<dbReference type="Pfam" id="PF13409">
    <property type="entry name" value="GST_N_2"/>
    <property type="match status" value="1"/>
</dbReference>
<evidence type="ECO:0000313" key="3">
    <source>
        <dbReference type="Proteomes" id="UP000248330"/>
    </source>
</evidence>
<evidence type="ECO:0000259" key="1">
    <source>
        <dbReference type="PROSITE" id="PS50404"/>
    </source>
</evidence>
<dbReference type="RefSeq" id="WP_110264393.1">
    <property type="nucleotide sequence ID" value="NZ_CAKZQT010000021.1"/>
</dbReference>
<proteinExistence type="predicted"/>
<evidence type="ECO:0000313" key="2">
    <source>
        <dbReference type="EMBL" id="PXV69447.1"/>
    </source>
</evidence>
<dbReference type="PANTHER" id="PTHR44051:SF8">
    <property type="entry name" value="GLUTATHIONE S-TRANSFERASE GSTA"/>
    <property type="match status" value="1"/>
</dbReference>
<keyword evidence="2" id="KW-0808">Transferase</keyword>
<keyword evidence="3" id="KW-1185">Reference proteome</keyword>
<dbReference type="SUPFAM" id="SSF47616">
    <property type="entry name" value="GST C-terminal domain-like"/>
    <property type="match status" value="1"/>
</dbReference>
<dbReference type="Pfam" id="PF00043">
    <property type="entry name" value="GST_C"/>
    <property type="match status" value="1"/>
</dbReference>
<accession>A0A318EA57</accession>
<name>A0A318EA57_9GAMM</name>
<dbReference type="InterPro" id="IPR036282">
    <property type="entry name" value="Glutathione-S-Trfase_C_sf"/>
</dbReference>
<dbReference type="PANTHER" id="PTHR44051">
    <property type="entry name" value="GLUTATHIONE S-TRANSFERASE-RELATED"/>
    <property type="match status" value="1"/>
</dbReference>
<comment type="caution">
    <text evidence="2">The sequence shown here is derived from an EMBL/GenBank/DDBJ whole genome shotgun (WGS) entry which is preliminary data.</text>
</comment>
<dbReference type="InterPro" id="IPR004046">
    <property type="entry name" value="GST_C"/>
</dbReference>
<dbReference type="EMBL" id="QICN01000003">
    <property type="protein sequence ID" value="PXV69447.1"/>
    <property type="molecule type" value="Genomic_DNA"/>
</dbReference>
<dbReference type="InterPro" id="IPR004045">
    <property type="entry name" value="Glutathione_S-Trfase_N"/>
</dbReference>
<dbReference type="OrthoDB" id="9815075at2"/>
<dbReference type="PROSITE" id="PS50404">
    <property type="entry name" value="GST_NTER"/>
    <property type="match status" value="1"/>
</dbReference>
<sequence>MTPVLFYGVPQGCSFGSIVALEWLNQPYRLCRIEMLEHPWDARFAQINPLLKTPALLTADGAPISESVAILLHLAGRGGVRAGTRAHDRLAQMLAYLATDFFAAFAPLWLLYDEGGFDESQTALLRRIGREDVARQCRYLDGLFADRDWLLGERSLADAYLSGLGRWIGYHRLFDVDAEFPRLGRYLQRLADDPGVRFAQAIERGEKIEGHGAFEGHVTLDALTLPRAA</sequence>
<dbReference type="CDD" id="cd03057">
    <property type="entry name" value="GST_N_Beta"/>
    <property type="match status" value="1"/>
</dbReference>
<feature type="domain" description="GST N-terminal" evidence="1">
    <location>
        <begin position="1"/>
        <end position="82"/>
    </location>
</feature>
<protein>
    <submittedName>
        <fullName evidence="2">Glutathione S-transferase</fullName>
    </submittedName>
</protein>